<dbReference type="AlphaFoldDB" id="A0A4R1M7C9"/>
<reference evidence="1 2" key="1">
    <citation type="submission" date="2019-03" db="EMBL/GenBank/DDBJ databases">
        <title>Genomic Encyclopedia of Archaeal and Bacterial Type Strains, Phase II (KMG-II): from individual species to whole genera.</title>
        <authorList>
            <person name="Goeker M."/>
        </authorList>
    </citation>
    <scope>NUCLEOTIDE SEQUENCE [LARGE SCALE GENOMIC DNA]</scope>
    <source>
        <strain evidence="1 2">DSM 22554</strain>
    </source>
</reference>
<dbReference type="PANTHER" id="PTHR43861">
    <property type="entry name" value="TRANS-ACONITATE 2-METHYLTRANSFERASE-RELATED"/>
    <property type="match status" value="1"/>
</dbReference>
<sequence>MGKKWFESWFNTPYYHILYKNRDNAEAALFIDNLFEHFHPDKHARLLDIACGRGRHAKYMSDKGYDTTGIDLSESSIAYAKKYENENLHFHVQDMRKKYCNSCFDFAFNLFTSFGYFETEKEHLDALKVFNEALKPDGILVLDYFNATKAIQDLVPVEITNKNNITFNISKHLEGKKIHKTINFDDDNKSHQYVEEVFAFTLQDFHSMLELSNFTIIEKFGNYHFQDFDQNESPRLILICKKKHA</sequence>
<dbReference type="InterPro" id="IPR029063">
    <property type="entry name" value="SAM-dependent_MTases_sf"/>
</dbReference>
<organism evidence="1 2">
    <name type="scientific">Albibacterium bauzanense</name>
    <dbReference type="NCBI Taxonomy" id="653929"/>
    <lineage>
        <taxon>Bacteria</taxon>
        <taxon>Pseudomonadati</taxon>
        <taxon>Bacteroidota</taxon>
        <taxon>Sphingobacteriia</taxon>
        <taxon>Sphingobacteriales</taxon>
        <taxon>Sphingobacteriaceae</taxon>
        <taxon>Albibacterium</taxon>
    </lineage>
</organism>
<dbReference type="Gene3D" id="2.20.25.110">
    <property type="entry name" value="S-adenosyl-L-methionine-dependent methyltransferases"/>
    <property type="match status" value="1"/>
</dbReference>
<protein>
    <submittedName>
        <fullName evidence="1">Methyltransferase family protein</fullName>
    </submittedName>
</protein>
<keyword evidence="2" id="KW-1185">Reference proteome</keyword>
<dbReference type="GO" id="GO:0032259">
    <property type="term" value="P:methylation"/>
    <property type="evidence" value="ECO:0007669"/>
    <property type="project" value="UniProtKB-KW"/>
</dbReference>
<dbReference type="Proteomes" id="UP000294616">
    <property type="component" value="Unassembled WGS sequence"/>
</dbReference>
<keyword evidence="1" id="KW-0489">Methyltransferase</keyword>
<evidence type="ECO:0000313" key="2">
    <source>
        <dbReference type="Proteomes" id="UP000294616"/>
    </source>
</evidence>
<name>A0A4R1M7C9_9SPHI</name>
<gene>
    <name evidence="1" type="ORF">C8N28_0915</name>
</gene>
<keyword evidence="1" id="KW-0808">Transferase</keyword>
<evidence type="ECO:0000313" key="1">
    <source>
        <dbReference type="EMBL" id="TCK85603.1"/>
    </source>
</evidence>
<dbReference type="Pfam" id="PF13489">
    <property type="entry name" value="Methyltransf_23"/>
    <property type="match status" value="1"/>
</dbReference>
<dbReference type="GO" id="GO:0008168">
    <property type="term" value="F:methyltransferase activity"/>
    <property type="evidence" value="ECO:0007669"/>
    <property type="project" value="UniProtKB-KW"/>
</dbReference>
<proteinExistence type="predicted"/>
<dbReference type="EMBL" id="SMGO01000001">
    <property type="protein sequence ID" value="TCK85603.1"/>
    <property type="molecule type" value="Genomic_DNA"/>
</dbReference>
<dbReference type="OrthoDB" id="9811589at2"/>
<dbReference type="PANTHER" id="PTHR43861:SF1">
    <property type="entry name" value="TRANS-ACONITATE 2-METHYLTRANSFERASE"/>
    <property type="match status" value="1"/>
</dbReference>
<accession>A0A4R1M7C9</accession>
<dbReference type="SUPFAM" id="SSF53335">
    <property type="entry name" value="S-adenosyl-L-methionine-dependent methyltransferases"/>
    <property type="match status" value="1"/>
</dbReference>
<dbReference type="Gene3D" id="3.40.50.150">
    <property type="entry name" value="Vaccinia Virus protein VP39"/>
    <property type="match status" value="1"/>
</dbReference>
<dbReference type="CDD" id="cd02440">
    <property type="entry name" value="AdoMet_MTases"/>
    <property type="match status" value="1"/>
</dbReference>
<dbReference type="RefSeq" id="WP_132221933.1">
    <property type="nucleotide sequence ID" value="NZ_SMGO01000001.1"/>
</dbReference>
<comment type="caution">
    <text evidence="1">The sequence shown here is derived from an EMBL/GenBank/DDBJ whole genome shotgun (WGS) entry which is preliminary data.</text>
</comment>